<protein>
    <submittedName>
        <fullName evidence="2">Uncharacterized protein</fullName>
    </submittedName>
</protein>
<evidence type="ECO:0000313" key="2">
    <source>
        <dbReference type="EMBL" id="GBG30392.1"/>
    </source>
</evidence>
<feature type="compositionally biased region" description="Polar residues" evidence="1">
    <location>
        <begin position="41"/>
        <end position="51"/>
    </location>
</feature>
<keyword evidence="3" id="KW-1185">Reference proteome</keyword>
<feature type="region of interest" description="Disordered" evidence="1">
    <location>
        <begin position="1"/>
        <end position="55"/>
    </location>
</feature>
<dbReference type="AlphaFoldDB" id="A0A2R5GHN4"/>
<feature type="compositionally biased region" description="Basic and acidic residues" evidence="1">
    <location>
        <begin position="1"/>
        <end position="23"/>
    </location>
</feature>
<evidence type="ECO:0000313" key="3">
    <source>
        <dbReference type="Proteomes" id="UP000241890"/>
    </source>
</evidence>
<organism evidence="2 3">
    <name type="scientific">Hondaea fermentalgiana</name>
    <dbReference type="NCBI Taxonomy" id="2315210"/>
    <lineage>
        <taxon>Eukaryota</taxon>
        <taxon>Sar</taxon>
        <taxon>Stramenopiles</taxon>
        <taxon>Bigyra</taxon>
        <taxon>Labyrinthulomycetes</taxon>
        <taxon>Thraustochytrida</taxon>
        <taxon>Thraustochytriidae</taxon>
        <taxon>Hondaea</taxon>
    </lineage>
</organism>
<proteinExistence type="predicted"/>
<dbReference type="Proteomes" id="UP000241890">
    <property type="component" value="Unassembled WGS sequence"/>
</dbReference>
<reference evidence="2 3" key="1">
    <citation type="submission" date="2017-12" db="EMBL/GenBank/DDBJ databases">
        <title>Sequencing, de novo assembly and annotation of complete genome of a new Thraustochytrid species, strain FCC1311.</title>
        <authorList>
            <person name="Sedici K."/>
            <person name="Godart F."/>
            <person name="Aiese Cigliano R."/>
            <person name="Sanseverino W."/>
            <person name="Barakat M."/>
            <person name="Ortet P."/>
            <person name="Marechal E."/>
            <person name="Cagnac O."/>
            <person name="Amato A."/>
        </authorList>
    </citation>
    <scope>NUCLEOTIDE SEQUENCE [LARGE SCALE GENOMIC DNA]</scope>
</reference>
<gene>
    <name evidence="2" type="ORF">FCC1311_066112</name>
</gene>
<accession>A0A2R5GHN4</accession>
<evidence type="ECO:0000256" key="1">
    <source>
        <dbReference type="SAM" id="MobiDB-lite"/>
    </source>
</evidence>
<dbReference type="EMBL" id="BEYU01000076">
    <property type="protein sequence ID" value="GBG30392.1"/>
    <property type="molecule type" value="Genomic_DNA"/>
</dbReference>
<dbReference type="InParanoid" id="A0A2R5GHN4"/>
<comment type="caution">
    <text evidence="2">The sequence shown here is derived from an EMBL/GenBank/DDBJ whole genome shotgun (WGS) entry which is preliminary data.</text>
</comment>
<name>A0A2R5GHN4_9STRA</name>
<sequence length="158" mass="17099">MLPESKRESGDGSKGGDDSDRRRSAVVGSTELGERKAETGMQRSQAQTLQRTGPVRARRLDHLGRPITTAKNDHSGEPLHVVYTEAVTASASTADETNSATAVRVCKDAQSAIFCAWAIHECERELGLGKGEGKDAIYFDTNEYTPCCTCRINIRLAA</sequence>